<feature type="domain" description="Beta/gamma crystallin 'Greek key'" evidence="3">
    <location>
        <begin position="66"/>
        <end position="144"/>
    </location>
</feature>
<organism evidence="4 5">
    <name type="scientific">Labeo rohita</name>
    <name type="common">Indian major carp</name>
    <name type="synonym">Cyprinus rohita</name>
    <dbReference type="NCBI Taxonomy" id="84645"/>
    <lineage>
        <taxon>Eukaryota</taxon>
        <taxon>Metazoa</taxon>
        <taxon>Chordata</taxon>
        <taxon>Craniata</taxon>
        <taxon>Vertebrata</taxon>
        <taxon>Euteleostomi</taxon>
        <taxon>Actinopterygii</taxon>
        <taxon>Neopterygii</taxon>
        <taxon>Teleostei</taxon>
        <taxon>Ostariophysi</taxon>
        <taxon>Cypriniformes</taxon>
        <taxon>Cyprinidae</taxon>
        <taxon>Labeoninae</taxon>
        <taxon>Labeonini</taxon>
        <taxon>Labeo</taxon>
    </lineage>
</organism>
<dbReference type="STRING" id="84645.A0A498P4P8"/>
<comment type="similarity">
    <text evidence="1">Belongs to the beta/gamma-crystallin family.</text>
</comment>
<keyword evidence="2" id="KW-0677">Repeat</keyword>
<keyword evidence="5" id="KW-1185">Reference proteome</keyword>
<gene>
    <name evidence="4" type="ORF">ROHU_000423</name>
</gene>
<name>A0A498P4P8_LABRO</name>
<keyword evidence="4" id="KW-0378">Hydrolase</keyword>
<evidence type="ECO:0000259" key="3">
    <source>
        <dbReference type="SMART" id="SM00247"/>
    </source>
</evidence>
<dbReference type="SUPFAM" id="SSF109604">
    <property type="entry name" value="HD-domain/PDEase-like"/>
    <property type="match status" value="1"/>
</dbReference>
<dbReference type="EMBL" id="QBIY01002780">
    <property type="protein sequence ID" value="RXN39191.1"/>
    <property type="molecule type" value="Genomic_DNA"/>
</dbReference>
<dbReference type="InterPro" id="IPR001064">
    <property type="entry name" value="Beta/gamma_crystallin"/>
</dbReference>
<comment type="caution">
    <text evidence="4">The sequence shown here is derived from an EMBL/GenBank/DDBJ whole genome shotgun (WGS) entry which is preliminary data.</text>
</comment>
<dbReference type="GO" id="GO:0016787">
    <property type="term" value="F:hydrolase activity"/>
    <property type="evidence" value="ECO:0007669"/>
    <property type="project" value="UniProtKB-KW"/>
</dbReference>
<protein>
    <submittedName>
        <fullName evidence="4">Deoxynucleoside triphosphate triphosphohydrolase SAMHD1-like protein</fullName>
    </submittedName>
</protein>
<dbReference type="Pfam" id="PF00030">
    <property type="entry name" value="Crystall"/>
    <property type="match status" value="1"/>
</dbReference>
<dbReference type="SMART" id="SM00247">
    <property type="entry name" value="XTALbg"/>
    <property type="match status" value="1"/>
</dbReference>
<evidence type="ECO:0000256" key="2">
    <source>
        <dbReference type="ARBA" id="ARBA00022737"/>
    </source>
</evidence>
<dbReference type="AlphaFoldDB" id="A0A498P4P8"/>
<dbReference type="Gene3D" id="2.60.20.10">
    <property type="entry name" value="Crystallins"/>
    <property type="match status" value="1"/>
</dbReference>
<dbReference type="Gene3D" id="1.10.3210.10">
    <property type="entry name" value="Hypothetical protein af1432"/>
    <property type="match status" value="1"/>
</dbReference>
<sequence>MFRTRYTLHRQAYQHKIGYIIEDMFAKALIQADRDLNEGKPEDMLKISEAIKTVEDYSKLTVNYNKIIGEFRGNERLVTGDCPSLDDCGITEVHSCKVHRGFWKLYEGLNYNEAEYTLEPEKEYRTPTDWDCQSNTSARSLKHVRK</sequence>
<evidence type="ECO:0000256" key="1">
    <source>
        <dbReference type="ARBA" id="ARBA00009646"/>
    </source>
</evidence>
<dbReference type="SUPFAM" id="SSF49695">
    <property type="entry name" value="gamma-Crystallin-like"/>
    <property type="match status" value="1"/>
</dbReference>
<dbReference type="InterPro" id="IPR011024">
    <property type="entry name" value="G_crystallin-like"/>
</dbReference>
<accession>A0A498P4P8</accession>
<proteinExistence type="inferred from homology"/>
<reference evidence="4 5" key="1">
    <citation type="submission" date="2018-03" db="EMBL/GenBank/DDBJ databases">
        <title>Draft genome sequence of Rohu Carp (Labeo rohita).</title>
        <authorList>
            <person name="Das P."/>
            <person name="Kushwaha B."/>
            <person name="Joshi C.G."/>
            <person name="Kumar D."/>
            <person name="Nagpure N.S."/>
            <person name="Sahoo L."/>
            <person name="Das S.P."/>
            <person name="Bit A."/>
            <person name="Patnaik S."/>
            <person name="Meher P.K."/>
            <person name="Jayasankar P."/>
            <person name="Koringa P.G."/>
            <person name="Patel N.V."/>
            <person name="Hinsu A.T."/>
            <person name="Kumar R."/>
            <person name="Pandey M."/>
            <person name="Agarwal S."/>
            <person name="Srivastava S."/>
            <person name="Singh M."/>
            <person name="Iquebal M.A."/>
            <person name="Jaiswal S."/>
            <person name="Angadi U.B."/>
            <person name="Kumar N."/>
            <person name="Raza M."/>
            <person name="Shah T.M."/>
            <person name="Rai A."/>
            <person name="Jena J.K."/>
        </authorList>
    </citation>
    <scope>NUCLEOTIDE SEQUENCE [LARGE SCALE GENOMIC DNA]</scope>
    <source>
        <strain evidence="4">DASCIFA01</strain>
        <tissue evidence="4">Testis</tissue>
    </source>
</reference>
<dbReference type="Proteomes" id="UP000290572">
    <property type="component" value="Unassembled WGS sequence"/>
</dbReference>
<evidence type="ECO:0000313" key="5">
    <source>
        <dbReference type="Proteomes" id="UP000290572"/>
    </source>
</evidence>
<evidence type="ECO:0000313" key="4">
    <source>
        <dbReference type="EMBL" id="RXN39191.1"/>
    </source>
</evidence>